<dbReference type="Pfam" id="PF00015">
    <property type="entry name" value="MCPsignal"/>
    <property type="match status" value="1"/>
</dbReference>
<accession>A0A7X2T295</accession>
<protein>
    <submittedName>
        <fullName evidence="4">Chemotaxis protein</fullName>
    </submittedName>
</protein>
<dbReference type="EMBL" id="VULX01000030">
    <property type="protein sequence ID" value="MSR92414.1"/>
    <property type="molecule type" value="Genomic_DNA"/>
</dbReference>
<dbReference type="GO" id="GO:0007165">
    <property type="term" value="P:signal transduction"/>
    <property type="evidence" value="ECO:0007669"/>
    <property type="project" value="UniProtKB-KW"/>
</dbReference>
<dbReference type="InterPro" id="IPR022066">
    <property type="entry name" value="PdtaS_GAF"/>
</dbReference>
<dbReference type="AlphaFoldDB" id="A0A7X2T295"/>
<dbReference type="PANTHER" id="PTHR32089:SF112">
    <property type="entry name" value="LYSOZYME-LIKE PROTEIN-RELATED"/>
    <property type="match status" value="1"/>
</dbReference>
<evidence type="ECO:0000259" key="3">
    <source>
        <dbReference type="PROSITE" id="PS50111"/>
    </source>
</evidence>
<evidence type="ECO:0000313" key="5">
    <source>
        <dbReference type="Proteomes" id="UP000460287"/>
    </source>
</evidence>
<keyword evidence="1 2" id="KW-0807">Transducer</keyword>
<dbReference type="PROSITE" id="PS50111">
    <property type="entry name" value="CHEMOTAXIS_TRANSDUC_2"/>
    <property type="match status" value="1"/>
</dbReference>
<evidence type="ECO:0000256" key="1">
    <source>
        <dbReference type="ARBA" id="ARBA00023224"/>
    </source>
</evidence>
<dbReference type="Pfam" id="PF12282">
    <property type="entry name" value="GAF_PdtaS"/>
    <property type="match status" value="1"/>
</dbReference>
<organism evidence="4 5">
    <name type="scientific">Inconstantimicrobium porci</name>
    <dbReference type="NCBI Taxonomy" id="2652291"/>
    <lineage>
        <taxon>Bacteria</taxon>
        <taxon>Bacillati</taxon>
        <taxon>Bacillota</taxon>
        <taxon>Clostridia</taxon>
        <taxon>Eubacteriales</taxon>
        <taxon>Clostridiaceae</taxon>
        <taxon>Inconstantimicrobium</taxon>
    </lineage>
</organism>
<dbReference type="Proteomes" id="UP000460287">
    <property type="component" value="Unassembled WGS sequence"/>
</dbReference>
<reference evidence="4 5" key="1">
    <citation type="submission" date="2019-08" db="EMBL/GenBank/DDBJ databases">
        <title>In-depth cultivation of the pig gut microbiome towards novel bacterial diversity and tailored functional studies.</title>
        <authorList>
            <person name="Wylensek D."/>
            <person name="Hitch T.C.A."/>
            <person name="Clavel T."/>
        </authorList>
    </citation>
    <scope>NUCLEOTIDE SEQUENCE [LARGE SCALE GENOMIC DNA]</scope>
    <source>
        <strain evidence="4 5">WCA-383-APC-5B</strain>
    </source>
</reference>
<dbReference type="SMART" id="SM00283">
    <property type="entry name" value="MA"/>
    <property type="match status" value="1"/>
</dbReference>
<name>A0A7X2T295_9CLOT</name>
<sequence>MREEKLQQIIEMIPIIQTLSEEDLVISVWDREATVLYCVKSKSFPANFHFDVGYKVTDRNDKLFVAMDTGKTVHNHIPKEVFGVTIEGNITPIFDNGKVVGCISCVYSLEKKEELENHAKELKAMLADSKDSINQILNAAINSSEYLNQVHEYMSKLESSVKGVYSVVEAIKGNTSRTKMLALNASIEAARAGESGKGFSIVANEMGKLSKMSADSVTEINETLNEMVSSITDVVNAVKKIDEVSYKNNSEVEKIISDLNKVL</sequence>
<evidence type="ECO:0000313" key="4">
    <source>
        <dbReference type="EMBL" id="MSR92414.1"/>
    </source>
</evidence>
<evidence type="ECO:0000256" key="2">
    <source>
        <dbReference type="PROSITE-ProRule" id="PRU00284"/>
    </source>
</evidence>
<keyword evidence="5" id="KW-1185">Reference proteome</keyword>
<dbReference type="InterPro" id="IPR004089">
    <property type="entry name" value="MCPsignal_dom"/>
</dbReference>
<dbReference type="Gene3D" id="1.10.287.950">
    <property type="entry name" value="Methyl-accepting chemotaxis protein"/>
    <property type="match status" value="1"/>
</dbReference>
<dbReference type="SUPFAM" id="SSF58104">
    <property type="entry name" value="Methyl-accepting chemotaxis protein (MCP) signaling domain"/>
    <property type="match status" value="1"/>
</dbReference>
<proteinExistence type="predicted"/>
<dbReference type="GO" id="GO:0016020">
    <property type="term" value="C:membrane"/>
    <property type="evidence" value="ECO:0007669"/>
    <property type="project" value="InterPro"/>
</dbReference>
<comment type="caution">
    <text evidence="4">The sequence shown here is derived from an EMBL/GenBank/DDBJ whole genome shotgun (WGS) entry which is preliminary data.</text>
</comment>
<dbReference type="RefSeq" id="WP_154532313.1">
    <property type="nucleotide sequence ID" value="NZ_JAXFSD010000012.1"/>
</dbReference>
<dbReference type="PANTHER" id="PTHR32089">
    <property type="entry name" value="METHYL-ACCEPTING CHEMOTAXIS PROTEIN MCPB"/>
    <property type="match status" value="1"/>
</dbReference>
<feature type="domain" description="Methyl-accepting transducer" evidence="3">
    <location>
        <begin position="113"/>
        <end position="263"/>
    </location>
</feature>
<gene>
    <name evidence="4" type="ORF">FYJ33_13690</name>
</gene>